<keyword evidence="1" id="KW-0472">Membrane</keyword>
<keyword evidence="3" id="KW-1185">Reference proteome</keyword>
<keyword evidence="1" id="KW-0812">Transmembrane</keyword>
<dbReference type="Proteomes" id="UP000190018">
    <property type="component" value="Unassembled WGS sequence"/>
</dbReference>
<comment type="caution">
    <text evidence="2">The sequence shown here is derived from an EMBL/GenBank/DDBJ whole genome shotgun (WGS) entry which is preliminary data.</text>
</comment>
<name>A0ABX3M0Y2_9XANT</name>
<evidence type="ECO:0000313" key="2">
    <source>
        <dbReference type="EMBL" id="OOW66893.1"/>
    </source>
</evidence>
<reference evidence="2 3" key="1">
    <citation type="submission" date="2015-12" db="EMBL/GenBank/DDBJ databases">
        <authorList>
            <person name="Bansal K."/>
            <person name="Midha S."/>
            <person name="Patil P.B."/>
        </authorList>
    </citation>
    <scope>NUCLEOTIDE SEQUENCE [LARGE SCALE GENOMIC DNA]</scope>
    <source>
        <strain evidence="2 3">LMG21719</strain>
    </source>
</reference>
<evidence type="ECO:0000256" key="1">
    <source>
        <dbReference type="SAM" id="Phobius"/>
    </source>
</evidence>
<evidence type="ECO:0000313" key="3">
    <source>
        <dbReference type="Proteomes" id="UP000190018"/>
    </source>
</evidence>
<dbReference type="EMBL" id="LOJT01000136">
    <property type="protein sequence ID" value="OOW66893.1"/>
    <property type="molecule type" value="Genomic_DNA"/>
</dbReference>
<accession>A0ABX3M0Y2</accession>
<organism evidence="2 3">
    <name type="scientific">Xanthomonas cissicola</name>
    <dbReference type="NCBI Taxonomy" id="86186"/>
    <lineage>
        <taxon>Bacteria</taxon>
        <taxon>Pseudomonadati</taxon>
        <taxon>Pseudomonadota</taxon>
        <taxon>Gammaproteobacteria</taxon>
        <taxon>Lysobacterales</taxon>
        <taxon>Lysobacteraceae</taxon>
        <taxon>Xanthomonas</taxon>
    </lineage>
</organism>
<proteinExistence type="predicted"/>
<feature type="transmembrane region" description="Helical" evidence="1">
    <location>
        <begin position="41"/>
        <end position="62"/>
    </location>
</feature>
<gene>
    <name evidence="2" type="ORF">Xant_21430</name>
</gene>
<sequence length="65" mass="7532">MLPAIDIPLLRILVLLRGMLKAAKYLLTTITREQLWRLQQFLAMSYIMFTILLITGLPVLAWNSM</sequence>
<keyword evidence="1" id="KW-1133">Transmembrane helix</keyword>
<protein>
    <submittedName>
        <fullName evidence="2">Uncharacterized protein</fullName>
    </submittedName>
</protein>